<keyword evidence="1" id="KW-1133">Transmembrane helix</keyword>
<reference evidence="2 3" key="1">
    <citation type="submission" date="2020-07" db="EMBL/GenBank/DDBJ databases">
        <authorList>
            <person name="Feng H."/>
        </authorList>
    </citation>
    <scope>NUCLEOTIDE SEQUENCE [LARGE SCALE GENOMIC DNA]</scope>
    <source>
        <strain evidence="3">s-10</strain>
    </source>
</reference>
<feature type="transmembrane region" description="Helical" evidence="1">
    <location>
        <begin position="6"/>
        <end position="23"/>
    </location>
</feature>
<gene>
    <name evidence="2" type="ORF">H1191_02000</name>
</gene>
<accession>A0A7W1WNF8</accession>
<feature type="transmembrane region" description="Helical" evidence="1">
    <location>
        <begin position="87"/>
        <end position="110"/>
    </location>
</feature>
<name>A0A7W1WNF8_9BACL</name>
<dbReference type="EMBL" id="JACEIQ010000001">
    <property type="protein sequence ID" value="MBA4493087.1"/>
    <property type="molecule type" value="Genomic_DNA"/>
</dbReference>
<evidence type="ECO:0000313" key="3">
    <source>
        <dbReference type="Proteomes" id="UP000535491"/>
    </source>
</evidence>
<dbReference type="AlphaFoldDB" id="A0A7W1WNF8"/>
<protein>
    <submittedName>
        <fullName evidence="2">Uncharacterized protein</fullName>
    </submittedName>
</protein>
<feature type="transmembrane region" description="Helical" evidence="1">
    <location>
        <begin position="58"/>
        <end position="75"/>
    </location>
</feature>
<comment type="caution">
    <text evidence="2">The sequence shown here is derived from an EMBL/GenBank/DDBJ whole genome shotgun (WGS) entry which is preliminary data.</text>
</comment>
<evidence type="ECO:0000256" key="1">
    <source>
        <dbReference type="SAM" id="Phobius"/>
    </source>
</evidence>
<sequence>MIWLAIILPAFFFLTILPRVWVYQKHDGGFKALQVLRFIGGIIYGWFVFYVLMADVTWSAYFAYYAWIIFILLLIDSITYDDGSDLTPLTGFVALLGILVYLYMLIVYPFTIKQDKYEFVQAKQTEKMLEPINEQHIPVVPREYARYKMEKVLEKAANYFYYNLGKATIQKINQRLVWIAPIEYKGFFKWLSADTVPGYIMMDAEDQRAEAKLVSHKMKYVNSAYFGENVNRLVRKTYPHYVLMEASFEPDDNGKPYFAVSYGEYNKYRDVRQVKGVILVYPASGNMTKYEMKNIPAFVDQVVPADIAYERNEWFGLYKHGFWNSVLMKQDVHVPTQWEDADEVVAVFDRDLNMHWATDHTRAETDSGSMVGYSLVNSRTGELTYYTGTNGILNGRTAMNVVEKTYREKQWKAASPVLYNIYGQYTWVISALDANGVLRKIALVNARDEKVIGAGDSKQEAFNTYQTAISIELDGDSATPSKDVVLTEKTGIVQAVYKATTTNDTIVQMLLEGNDKIFTLRSSKFPYAVFVEKGHRVKLKYLDTKETIVSVKEFKNETLQK</sequence>
<dbReference type="RefSeq" id="WP_181750299.1">
    <property type="nucleotide sequence ID" value="NZ_JACEIQ010000001.1"/>
</dbReference>
<evidence type="ECO:0000313" key="2">
    <source>
        <dbReference type="EMBL" id="MBA4493087.1"/>
    </source>
</evidence>
<keyword evidence="1" id="KW-0812">Transmembrane</keyword>
<organism evidence="2 3">
    <name type="scientific">Paenactinomyces guangxiensis</name>
    <dbReference type="NCBI Taxonomy" id="1490290"/>
    <lineage>
        <taxon>Bacteria</taxon>
        <taxon>Bacillati</taxon>
        <taxon>Bacillota</taxon>
        <taxon>Bacilli</taxon>
        <taxon>Bacillales</taxon>
        <taxon>Thermoactinomycetaceae</taxon>
        <taxon>Paenactinomyces</taxon>
    </lineage>
</organism>
<keyword evidence="1" id="KW-0472">Membrane</keyword>
<feature type="transmembrane region" description="Helical" evidence="1">
    <location>
        <begin position="35"/>
        <end position="52"/>
    </location>
</feature>
<dbReference type="Proteomes" id="UP000535491">
    <property type="component" value="Unassembled WGS sequence"/>
</dbReference>
<keyword evidence="3" id="KW-1185">Reference proteome</keyword>
<proteinExistence type="predicted"/>